<dbReference type="InterPro" id="IPR013221">
    <property type="entry name" value="Mur_ligase_cen"/>
</dbReference>
<dbReference type="HAMAP" id="MF_02019">
    <property type="entry name" value="MurF"/>
    <property type="match status" value="1"/>
</dbReference>
<evidence type="ECO:0000313" key="15">
    <source>
        <dbReference type="EMBL" id="ROQ20831.1"/>
    </source>
</evidence>
<evidence type="ECO:0000256" key="3">
    <source>
        <dbReference type="ARBA" id="ARBA00022618"/>
    </source>
</evidence>
<sequence>MIGTIFLSELNRRFGGELTQGDVEFRRLSTDTRTVQAGDLFLALRGERFDGHEFVQSAVDRGVCGVVVDQPVPDLAVPQWVVPDTLTALGQVALLNRERFRGPLVAITGSSGKTTVRTMLAGILVRAGGVLATRGNLNNHIGVPLTLLELDEHHEYAVIEMGASGPGEIASYCQWAKPDVALINNVMPAHIEGFGSVEGVARAKGEIYTALDENGIAVINRDDAFASYWLSSLGGRRVISVSLDQHEADCRARDIEYHPDSVQFTLITGNEEARVQLAVPGEHSVRNALAAAGCALALGLSAQAIARGLESFEPVAGRMSARRGWADALIIDDSYNANPGSVRAAIEVLAAHQGKRILVLGDMGELGEHSAELHREVGERARERGLDRLLTLGPLSARAADAFGEGASAYRTHEAVIDALKGELDEHTRVLIKGSRSAGMDRVVRGLSKIGDQD</sequence>
<dbReference type="GO" id="GO:0005524">
    <property type="term" value="F:ATP binding"/>
    <property type="evidence" value="ECO:0007669"/>
    <property type="project" value="UniProtKB-UniRule"/>
</dbReference>
<keyword evidence="4 10" id="KW-0547">Nucleotide-binding</keyword>
<dbReference type="Pfam" id="PF08245">
    <property type="entry name" value="Mur_ligase_M"/>
    <property type="match status" value="1"/>
</dbReference>
<dbReference type="EMBL" id="RJUK01000001">
    <property type="protein sequence ID" value="ROQ20831.1"/>
    <property type="molecule type" value="Genomic_DNA"/>
</dbReference>
<dbReference type="InterPro" id="IPR036565">
    <property type="entry name" value="Mur-like_cat_sf"/>
</dbReference>
<proteinExistence type="inferred from homology"/>
<dbReference type="GO" id="GO:0047480">
    <property type="term" value="F:UDP-N-acetylmuramoyl-tripeptide-D-alanyl-D-alanine ligase activity"/>
    <property type="evidence" value="ECO:0007669"/>
    <property type="project" value="UniProtKB-UniRule"/>
</dbReference>
<evidence type="ECO:0000256" key="8">
    <source>
        <dbReference type="ARBA" id="ARBA00023306"/>
    </source>
</evidence>
<evidence type="ECO:0000259" key="14">
    <source>
        <dbReference type="Pfam" id="PF08245"/>
    </source>
</evidence>
<reference evidence="15 16" key="1">
    <citation type="submission" date="2018-11" db="EMBL/GenBank/DDBJ databases">
        <title>Genomic Encyclopedia of Type Strains, Phase IV (KMG-IV): sequencing the most valuable type-strain genomes for metagenomic binning, comparative biology and taxonomic classification.</title>
        <authorList>
            <person name="Goeker M."/>
        </authorList>
    </citation>
    <scope>NUCLEOTIDE SEQUENCE [LARGE SCALE GENOMIC DNA]</scope>
    <source>
        <strain evidence="15 16">DSM 16974</strain>
    </source>
</reference>
<dbReference type="GO" id="GO:0005737">
    <property type="term" value="C:cytoplasm"/>
    <property type="evidence" value="ECO:0007669"/>
    <property type="project" value="UniProtKB-SubCell"/>
</dbReference>
<accession>A0A3N1NZL1</accession>
<name>A0A3N1NZL1_9GAMM</name>
<dbReference type="InterPro" id="IPR004101">
    <property type="entry name" value="Mur_ligase_C"/>
</dbReference>
<dbReference type="SUPFAM" id="SSF63418">
    <property type="entry name" value="MurE/MurF N-terminal domain"/>
    <property type="match status" value="1"/>
</dbReference>
<dbReference type="SUPFAM" id="SSF53244">
    <property type="entry name" value="MurD-like peptide ligases, peptide-binding domain"/>
    <property type="match status" value="1"/>
</dbReference>
<keyword evidence="6 10" id="KW-0133">Cell shape</keyword>
<evidence type="ECO:0000256" key="2">
    <source>
        <dbReference type="ARBA" id="ARBA00022598"/>
    </source>
</evidence>
<comment type="function">
    <text evidence="10 11">Involved in cell wall formation. Catalyzes the final step in the synthesis of UDP-N-acetylmuramoyl-pentapeptide, the precursor of murein.</text>
</comment>
<dbReference type="Gene3D" id="3.40.1190.10">
    <property type="entry name" value="Mur-like, catalytic domain"/>
    <property type="match status" value="1"/>
</dbReference>
<keyword evidence="16" id="KW-1185">Reference proteome</keyword>
<dbReference type="PANTHER" id="PTHR43024:SF1">
    <property type="entry name" value="UDP-N-ACETYLMURAMOYL-TRIPEPTIDE--D-ALANYL-D-ALANINE LIGASE"/>
    <property type="match status" value="1"/>
</dbReference>
<dbReference type="InterPro" id="IPR035911">
    <property type="entry name" value="MurE/MurF_N"/>
</dbReference>
<dbReference type="GO" id="GO:0008360">
    <property type="term" value="P:regulation of cell shape"/>
    <property type="evidence" value="ECO:0007669"/>
    <property type="project" value="UniProtKB-KW"/>
</dbReference>
<dbReference type="Pfam" id="PF01225">
    <property type="entry name" value="Mur_ligase"/>
    <property type="match status" value="1"/>
</dbReference>
<gene>
    <name evidence="10" type="primary">murF</name>
    <name evidence="15" type="ORF">EDC38_1448</name>
</gene>
<dbReference type="Gene3D" id="3.90.190.20">
    <property type="entry name" value="Mur ligase, C-terminal domain"/>
    <property type="match status" value="1"/>
</dbReference>
<dbReference type="AlphaFoldDB" id="A0A3N1NZL1"/>
<comment type="subcellular location">
    <subcellularLocation>
        <location evidence="10 11">Cytoplasm</location>
    </subcellularLocation>
</comment>
<dbReference type="Gene3D" id="3.40.1390.10">
    <property type="entry name" value="MurE/MurF, N-terminal domain"/>
    <property type="match status" value="1"/>
</dbReference>
<dbReference type="PANTHER" id="PTHR43024">
    <property type="entry name" value="UDP-N-ACETYLMURAMOYL-TRIPEPTIDE--D-ALANYL-D-ALANINE LIGASE"/>
    <property type="match status" value="1"/>
</dbReference>
<keyword evidence="9 10" id="KW-0961">Cell wall biogenesis/degradation</keyword>
<protein>
    <recommendedName>
        <fullName evidence="10 11">UDP-N-acetylmuramoyl-tripeptide--D-alanyl-D-alanine ligase</fullName>
        <ecNumber evidence="10 11">6.3.2.10</ecNumber>
    </recommendedName>
    <alternativeName>
        <fullName evidence="10">D-alanyl-D-alanine-adding enzyme</fullName>
    </alternativeName>
</protein>
<keyword evidence="7 10" id="KW-0573">Peptidoglycan synthesis</keyword>
<dbReference type="Proteomes" id="UP000273643">
    <property type="component" value="Unassembled WGS sequence"/>
</dbReference>
<evidence type="ECO:0000256" key="1">
    <source>
        <dbReference type="ARBA" id="ARBA00022490"/>
    </source>
</evidence>
<dbReference type="UniPathway" id="UPA00219"/>
<evidence type="ECO:0000259" key="12">
    <source>
        <dbReference type="Pfam" id="PF01225"/>
    </source>
</evidence>
<evidence type="ECO:0000256" key="10">
    <source>
        <dbReference type="HAMAP-Rule" id="MF_02019"/>
    </source>
</evidence>
<evidence type="ECO:0000256" key="6">
    <source>
        <dbReference type="ARBA" id="ARBA00022960"/>
    </source>
</evidence>
<dbReference type="EC" id="6.3.2.10" evidence="10 11"/>
<evidence type="ECO:0000256" key="5">
    <source>
        <dbReference type="ARBA" id="ARBA00022840"/>
    </source>
</evidence>
<comment type="similarity">
    <text evidence="10">Belongs to the MurCDEF family. MurF subfamily.</text>
</comment>
<keyword evidence="8 10" id="KW-0131">Cell cycle</keyword>
<evidence type="ECO:0000256" key="9">
    <source>
        <dbReference type="ARBA" id="ARBA00023316"/>
    </source>
</evidence>
<comment type="catalytic activity">
    <reaction evidence="10 11">
        <text>D-alanyl-D-alanine + UDP-N-acetyl-alpha-D-muramoyl-L-alanyl-gamma-D-glutamyl-meso-2,6-diaminopimelate + ATP = UDP-N-acetyl-alpha-D-muramoyl-L-alanyl-gamma-D-glutamyl-meso-2,6-diaminopimeloyl-D-alanyl-D-alanine + ADP + phosphate + H(+)</text>
        <dbReference type="Rhea" id="RHEA:28374"/>
        <dbReference type="ChEBI" id="CHEBI:15378"/>
        <dbReference type="ChEBI" id="CHEBI:30616"/>
        <dbReference type="ChEBI" id="CHEBI:43474"/>
        <dbReference type="ChEBI" id="CHEBI:57822"/>
        <dbReference type="ChEBI" id="CHEBI:61386"/>
        <dbReference type="ChEBI" id="CHEBI:83905"/>
        <dbReference type="ChEBI" id="CHEBI:456216"/>
        <dbReference type="EC" id="6.3.2.10"/>
    </reaction>
</comment>
<comment type="pathway">
    <text evidence="10 11">Cell wall biogenesis; peptidoglycan biosynthesis.</text>
</comment>
<dbReference type="GO" id="GO:0008766">
    <property type="term" value="F:UDP-N-acetylmuramoylalanyl-D-glutamyl-2,6-diaminopimelate-D-alanyl-D-alanine ligase activity"/>
    <property type="evidence" value="ECO:0007669"/>
    <property type="project" value="RHEA"/>
</dbReference>
<dbReference type="GO" id="GO:0071555">
    <property type="term" value="P:cell wall organization"/>
    <property type="evidence" value="ECO:0007669"/>
    <property type="project" value="UniProtKB-KW"/>
</dbReference>
<dbReference type="InterPro" id="IPR051046">
    <property type="entry name" value="MurCDEF_CellWall_CoF430Synth"/>
</dbReference>
<dbReference type="GO" id="GO:0051301">
    <property type="term" value="P:cell division"/>
    <property type="evidence" value="ECO:0007669"/>
    <property type="project" value="UniProtKB-KW"/>
</dbReference>
<dbReference type="RefSeq" id="WP_123637921.1">
    <property type="nucleotide sequence ID" value="NZ_RJUK01000001.1"/>
</dbReference>
<comment type="caution">
    <text evidence="15">The sequence shown here is derived from an EMBL/GenBank/DDBJ whole genome shotgun (WGS) entry which is preliminary data.</text>
</comment>
<feature type="domain" description="Mur ligase central" evidence="14">
    <location>
        <begin position="107"/>
        <end position="295"/>
    </location>
</feature>
<evidence type="ECO:0000256" key="4">
    <source>
        <dbReference type="ARBA" id="ARBA00022741"/>
    </source>
</evidence>
<dbReference type="InterPro" id="IPR000713">
    <property type="entry name" value="Mur_ligase_N"/>
</dbReference>
<dbReference type="NCBIfam" id="TIGR01143">
    <property type="entry name" value="murF"/>
    <property type="match status" value="1"/>
</dbReference>
<feature type="domain" description="Mur ligase C-terminal" evidence="13">
    <location>
        <begin position="317"/>
        <end position="436"/>
    </location>
</feature>
<evidence type="ECO:0000256" key="7">
    <source>
        <dbReference type="ARBA" id="ARBA00022984"/>
    </source>
</evidence>
<keyword evidence="1 10" id="KW-0963">Cytoplasm</keyword>
<organism evidence="15 16">
    <name type="scientific">Marinimicrobium koreense</name>
    <dbReference type="NCBI Taxonomy" id="306545"/>
    <lineage>
        <taxon>Bacteria</taxon>
        <taxon>Pseudomonadati</taxon>
        <taxon>Pseudomonadota</taxon>
        <taxon>Gammaproteobacteria</taxon>
        <taxon>Cellvibrionales</taxon>
        <taxon>Cellvibrionaceae</taxon>
        <taxon>Marinimicrobium</taxon>
    </lineage>
</organism>
<dbReference type="InterPro" id="IPR005863">
    <property type="entry name" value="UDP-N-AcMur_synth"/>
</dbReference>
<dbReference type="InterPro" id="IPR036615">
    <property type="entry name" value="Mur_ligase_C_dom_sf"/>
</dbReference>
<evidence type="ECO:0000313" key="16">
    <source>
        <dbReference type="Proteomes" id="UP000273643"/>
    </source>
</evidence>
<evidence type="ECO:0000256" key="11">
    <source>
        <dbReference type="RuleBase" id="RU004136"/>
    </source>
</evidence>
<feature type="binding site" evidence="10">
    <location>
        <begin position="109"/>
        <end position="115"/>
    </location>
    <ligand>
        <name>ATP</name>
        <dbReference type="ChEBI" id="CHEBI:30616"/>
    </ligand>
</feature>
<dbReference type="Pfam" id="PF02875">
    <property type="entry name" value="Mur_ligase_C"/>
    <property type="match status" value="1"/>
</dbReference>
<evidence type="ECO:0000259" key="13">
    <source>
        <dbReference type="Pfam" id="PF02875"/>
    </source>
</evidence>
<dbReference type="OrthoDB" id="9801978at2"/>
<keyword evidence="5 10" id="KW-0067">ATP-binding</keyword>
<dbReference type="SUPFAM" id="SSF53623">
    <property type="entry name" value="MurD-like peptide ligases, catalytic domain"/>
    <property type="match status" value="1"/>
</dbReference>
<feature type="domain" description="Mur ligase N-terminal catalytic" evidence="12">
    <location>
        <begin position="27"/>
        <end position="72"/>
    </location>
</feature>
<dbReference type="GO" id="GO:0009252">
    <property type="term" value="P:peptidoglycan biosynthetic process"/>
    <property type="evidence" value="ECO:0007669"/>
    <property type="project" value="UniProtKB-UniRule"/>
</dbReference>
<keyword evidence="2 10" id="KW-0436">Ligase</keyword>
<keyword evidence="3 10" id="KW-0132">Cell division</keyword>